<reference evidence="1 2" key="1">
    <citation type="submission" date="2016-07" db="EMBL/GenBank/DDBJ databases">
        <title>Multiple horizontal gene transfer events from other fungi enriched the ability of initially mycotrophic Trichoderma (Ascomycota) to feed on dead plant biomass.</title>
        <authorList>
            <consortium name="DOE Joint Genome Institute"/>
            <person name="Aerts A."/>
            <person name="Atanasova L."/>
            <person name="Chenthamara K."/>
            <person name="Zhang J."/>
            <person name="Grujic M."/>
            <person name="Henrissat B."/>
            <person name="Kuo A."/>
            <person name="Salamov A."/>
            <person name="Lipzen A."/>
            <person name="Labutti K."/>
            <person name="Barry K."/>
            <person name="Miao Y."/>
            <person name="Rahimi M.J."/>
            <person name="Shen Q."/>
            <person name="Grigoriev I.V."/>
            <person name="Kubicek C.P."/>
            <person name="Druzhinina I.S."/>
        </authorList>
    </citation>
    <scope>NUCLEOTIDE SEQUENCE [LARGE SCALE GENOMIC DNA]</scope>
    <source>
        <strain evidence="1 2">CBS 433.97</strain>
    </source>
</reference>
<gene>
    <name evidence="1" type="ORF">M441DRAFT_46429</name>
</gene>
<organism evidence="1 2">
    <name type="scientific">Trichoderma asperellum (strain ATCC 204424 / CBS 433.97 / NBRC 101777)</name>
    <dbReference type="NCBI Taxonomy" id="1042311"/>
    <lineage>
        <taxon>Eukaryota</taxon>
        <taxon>Fungi</taxon>
        <taxon>Dikarya</taxon>
        <taxon>Ascomycota</taxon>
        <taxon>Pezizomycotina</taxon>
        <taxon>Sordariomycetes</taxon>
        <taxon>Hypocreomycetidae</taxon>
        <taxon>Hypocreales</taxon>
        <taxon>Hypocreaceae</taxon>
        <taxon>Trichoderma</taxon>
    </lineage>
</organism>
<dbReference type="Proteomes" id="UP000240493">
    <property type="component" value="Unassembled WGS sequence"/>
</dbReference>
<protein>
    <submittedName>
        <fullName evidence="1">Uncharacterized protein</fullName>
    </submittedName>
</protein>
<keyword evidence="2" id="KW-1185">Reference proteome</keyword>
<sequence length="287" mass="32541">MAGARRAIIMHDRDHGPRDPIQSAMEGVCIAMDLLPRDGARDDLITFFLVSAVDWCCVTQVGGELRRREKLVQQEVEEEEWGRRKEKRIMRIRSTELPRRGILRKEVRLPPTLIFEVFALDILQGIKGILGVSRCAKSEKGTCRTERNLNKKEQMFVLLPEISVYARRQSWCQAHWSKLCIKITSFIADTTAIYTSCQVPSSVEEIIISTSPCGKRPSHANSGYCSYTPSPCSSSTRCGYLCFGPERRLLYGFGPGLRSDKKIFHERARAGTDFGTLYLPTAYYSSF</sequence>
<dbReference type="AlphaFoldDB" id="A0A2T3Z8W3"/>
<evidence type="ECO:0000313" key="2">
    <source>
        <dbReference type="Proteomes" id="UP000240493"/>
    </source>
</evidence>
<name>A0A2T3Z8W3_TRIA4</name>
<evidence type="ECO:0000313" key="1">
    <source>
        <dbReference type="EMBL" id="PTB41235.1"/>
    </source>
</evidence>
<accession>A0A2T3Z8W3</accession>
<dbReference type="EMBL" id="KZ679261">
    <property type="protein sequence ID" value="PTB41235.1"/>
    <property type="molecule type" value="Genomic_DNA"/>
</dbReference>
<proteinExistence type="predicted"/>